<evidence type="ECO:0000313" key="2">
    <source>
        <dbReference type="EMBL" id="CAJ0568163.1"/>
    </source>
</evidence>
<feature type="compositionally biased region" description="Basic residues" evidence="1">
    <location>
        <begin position="147"/>
        <end position="158"/>
    </location>
</feature>
<feature type="compositionally biased region" description="Polar residues" evidence="1">
    <location>
        <begin position="88"/>
        <end position="97"/>
    </location>
</feature>
<feature type="compositionally biased region" description="Polar residues" evidence="1">
    <location>
        <begin position="180"/>
        <end position="193"/>
    </location>
</feature>
<keyword evidence="3" id="KW-1185">Reference proteome</keyword>
<dbReference type="Proteomes" id="UP001177023">
    <property type="component" value="Unassembled WGS sequence"/>
</dbReference>
<gene>
    <name evidence="2" type="ORF">MSPICULIGERA_LOCUS6689</name>
</gene>
<feature type="compositionally biased region" description="Basic and acidic residues" evidence="1">
    <location>
        <begin position="255"/>
        <end position="313"/>
    </location>
</feature>
<name>A0AA36FV76_9BILA</name>
<protein>
    <submittedName>
        <fullName evidence="2">Uncharacterized protein</fullName>
    </submittedName>
</protein>
<feature type="region of interest" description="Disordered" evidence="1">
    <location>
        <begin position="1"/>
        <end position="135"/>
    </location>
</feature>
<feature type="compositionally biased region" description="Basic and acidic residues" evidence="1">
    <location>
        <begin position="326"/>
        <end position="364"/>
    </location>
</feature>
<sequence length="370" mass="41079">MPLFSGRKETQRALPKPSQKEPKESKTPVPKKTVEAPARRTEKSEYTQFEKTPPRPTHIPAGTPEEKAKSTPSGAALKTCDDKLIPAQKTTSGNSAKKVTKRKHSMEQEEKTDFEQTADPARPAIAKAPRPAGDAIEAMKRLEAKRARRLARKARKAALLKEGGAPPTVTGDDDEISPPSDLSNKFLNIQEGTLKSCMETLDPTVNGSGKEKTKNADQTKEERNSGKEKRLEGAKIEKKDDLSAKAKKQLGVEKSPLKTEQTKDERTSGKDKKPEKPETTENHSGKEKKNLGQEKAHDKDKTEAAKDHSGKEKVLTFALFYMELQKREQQEGKENNSGKEKKQTDAEKPQTPEKVHDKTRKDEFPASTTL</sequence>
<evidence type="ECO:0000313" key="3">
    <source>
        <dbReference type="Proteomes" id="UP001177023"/>
    </source>
</evidence>
<proteinExistence type="predicted"/>
<feature type="compositionally biased region" description="Basic and acidic residues" evidence="1">
    <location>
        <begin position="105"/>
        <end position="114"/>
    </location>
</feature>
<feature type="compositionally biased region" description="Basic and acidic residues" evidence="1">
    <location>
        <begin position="209"/>
        <end position="244"/>
    </location>
</feature>
<feature type="region of interest" description="Disordered" evidence="1">
    <location>
        <begin position="147"/>
        <end position="313"/>
    </location>
</feature>
<reference evidence="2" key="1">
    <citation type="submission" date="2023-06" db="EMBL/GenBank/DDBJ databases">
        <authorList>
            <person name="Delattre M."/>
        </authorList>
    </citation>
    <scope>NUCLEOTIDE SEQUENCE</scope>
    <source>
        <strain evidence="2">AF72</strain>
    </source>
</reference>
<dbReference type="EMBL" id="CATQJA010001677">
    <property type="protein sequence ID" value="CAJ0568163.1"/>
    <property type="molecule type" value="Genomic_DNA"/>
</dbReference>
<feature type="compositionally biased region" description="Basic and acidic residues" evidence="1">
    <location>
        <begin position="1"/>
        <end position="11"/>
    </location>
</feature>
<organism evidence="2 3">
    <name type="scientific">Mesorhabditis spiculigera</name>
    <dbReference type="NCBI Taxonomy" id="96644"/>
    <lineage>
        <taxon>Eukaryota</taxon>
        <taxon>Metazoa</taxon>
        <taxon>Ecdysozoa</taxon>
        <taxon>Nematoda</taxon>
        <taxon>Chromadorea</taxon>
        <taxon>Rhabditida</taxon>
        <taxon>Rhabditina</taxon>
        <taxon>Rhabditomorpha</taxon>
        <taxon>Rhabditoidea</taxon>
        <taxon>Rhabditidae</taxon>
        <taxon>Mesorhabditinae</taxon>
        <taxon>Mesorhabditis</taxon>
    </lineage>
</organism>
<accession>A0AA36FV76</accession>
<feature type="compositionally biased region" description="Low complexity" evidence="1">
    <location>
        <begin position="118"/>
        <end position="132"/>
    </location>
</feature>
<feature type="region of interest" description="Disordered" evidence="1">
    <location>
        <begin position="326"/>
        <end position="370"/>
    </location>
</feature>
<feature type="compositionally biased region" description="Basic and acidic residues" evidence="1">
    <location>
        <begin position="18"/>
        <end position="45"/>
    </location>
</feature>
<evidence type="ECO:0000256" key="1">
    <source>
        <dbReference type="SAM" id="MobiDB-lite"/>
    </source>
</evidence>
<dbReference type="AlphaFoldDB" id="A0AA36FV76"/>
<feature type="non-terminal residue" evidence="2">
    <location>
        <position position="370"/>
    </location>
</feature>
<comment type="caution">
    <text evidence="2">The sequence shown here is derived from an EMBL/GenBank/DDBJ whole genome shotgun (WGS) entry which is preliminary data.</text>
</comment>